<evidence type="ECO:0000256" key="1">
    <source>
        <dbReference type="ARBA" id="ARBA00004477"/>
    </source>
</evidence>
<dbReference type="PANTHER" id="PTHR16433:SF0">
    <property type="entry name" value="DOLICHOL-PHOSPHATE MANNOSYLTRANSFERASE SUBUNIT 3"/>
    <property type="match status" value="1"/>
</dbReference>
<comment type="function">
    <text evidence="7">Stabilizer subunit of the dolichol-phosphate mannose (DPM) synthase complex; tethers catalytic subunit to the ER.</text>
</comment>
<dbReference type="VEuPathDB" id="VectorBase:SSCA006256"/>
<dbReference type="OMA" id="KLMQWLF"/>
<comment type="similarity">
    <text evidence="2 7">Belongs to the DPM3 family.</text>
</comment>
<dbReference type="GO" id="GO:0016757">
    <property type="term" value="F:glycosyltransferase activity"/>
    <property type="evidence" value="ECO:0007669"/>
    <property type="project" value="UniProtKB-KW"/>
</dbReference>
<organism evidence="8 9">
    <name type="scientific">Sarcoptes scabiei</name>
    <name type="common">Itch mite</name>
    <name type="synonym">Acarus scabiei</name>
    <dbReference type="NCBI Taxonomy" id="52283"/>
    <lineage>
        <taxon>Eukaryota</taxon>
        <taxon>Metazoa</taxon>
        <taxon>Ecdysozoa</taxon>
        <taxon>Arthropoda</taxon>
        <taxon>Chelicerata</taxon>
        <taxon>Arachnida</taxon>
        <taxon>Acari</taxon>
        <taxon>Acariformes</taxon>
        <taxon>Sarcoptiformes</taxon>
        <taxon>Astigmata</taxon>
        <taxon>Psoroptidia</taxon>
        <taxon>Sarcoptoidea</taxon>
        <taxon>Sarcoptidae</taxon>
        <taxon>Sarcoptinae</taxon>
        <taxon>Sarcoptes</taxon>
    </lineage>
</organism>
<dbReference type="EMBL" id="JXLN01010102">
    <property type="protein sequence ID" value="KPM05116.1"/>
    <property type="molecule type" value="Genomic_DNA"/>
</dbReference>
<sequence length="90" mass="10561">MTRLMEYLIFFTCLFALWIRLLLYPELSSFIPVLHLKLLPIYCLIGFGLVSVFIVLYRTFTFNNCPEAHAELKAEIIDARQDLGHKGYQF</sequence>
<dbReference type="UniPathway" id="UPA00378"/>
<name>A0A132A251_SARSC</name>
<dbReference type="InterPro" id="IPR013174">
    <property type="entry name" value="DPM3"/>
</dbReference>
<dbReference type="Pfam" id="PF08285">
    <property type="entry name" value="DPM3"/>
    <property type="match status" value="1"/>
</dbReference>
<accession>A0A132A251</accession>
<evidence type="ECO:0000256" key="3">
    <source>
        <dbReference type="ARBA" id="ARBA00022692"/>
    </source>
</evidence>
<dbReference type="GO" id="GO:0005789">
    <property type="term" value="C:endoplasmic reticulum membrane"/>
    <property type="evidence" value="ECO:0007669"/>
    <property type="project" value="UniProtKB-SubCell"/>
</dbReference>
<reference evidence="8 9" key="1">
    <citation type="journal article" date="2015" name="Parasit. Vectors">
        <title>Draft genome of the scabies mite.</title>
        <authorList>
            <person name="Rider S.D.Jr."/>
            <person name="Morgan M.S."/>
            <person name="Arlian L.G."/>
        </authorList>
    </citation>
    <scope>NUCLEOTIDE SEQUENCE [LARGE SCALE GENOMIC DNA]</scope>
    <source>
        <strain evidence="8">Arlian Lab</strain>
    </source>
</reference>
<dbReference type="GO" id="GO:0033185">
    <property type="term" value="C:dolichol-phosphate-mannose synthase complex"/>
    <property type="evidence" value="ECO:0007669"/>
    <property type="project" value="TreeGrafter"/>
</dbReference>
<evidence type="ECO:0000313" key="9">
    <source>
        <dbReference type="Proteomes" id="UP000616769"/>
    </source>
</evidence>
<proteinExistence type="inferred from homology"/>
<comment type="pathway">
    <text evidence="7">Protein modification; protein glycosylation.</text>
</comment>
<evidence type="ECO:0000256" key="4">
    <source>
        <dbReference type="ARBA" id="ARBA00022824"/>
    </source>
</evidence>
<dbReference type="GO" id="GO:0006506">
    <property type="term" value="P:GPI anchor biosynthetic process"/>
    <property type="evidence" value="ECO:0007669"/>
    <property type="project" value="TreeGrafter"/>
</dbReference>
<dbReference type="AlphaFoldDB" id="A0A132A251"/>
<comment type="subunit">
    <text evidence="7">Component of the dolichol-phosphate mannose (DPM) synthase complex.</text>
</comment>
<comment type="caution">
    <text evidence="8">The sequence shown here is derived from an EMBL/GenBank/DDBJ whole genome shotgun (WGS) entry which is preliminary data.</text>
</comment>
<keyword evidence="8" id="KW-0808">Transferase</keyword>
<gene>
    <name evidence="8" type="ORF">QR98_0035750</name>
</gene>
<dbReference type="Proteomes" id="UP000616769">
    <property type="component" value="Unassembled WGS sequence"/>
</dbReference>
<evidence type="ECO:0000313" key="8">
    <source>
        <dbReference type="EMBL" id="KPM05116.1"/>
    </source>
</evidence>
<comment type="subcellular location">
    <subcellularLocation>
        <location evidence="1 7">Endoplasmic reticulum membrane</location>
        <topology evidence="1 7">Multi-pass membrane protein</topology>
    </subcellularLocation>
</comment>
<keyword evidence="4 7" id="KW-0256">Endoplasmic reticulum</keyword>
<dbReference type="PANTHER" id="PTHR16433">
    <property type="entry name" value="DOLICHOL-PHOSPHATE MANNOSYLTRANSFERASE SUBUNIT 3"/>
    <property type="match status" value="1"/>
</dbReference>
<keyword evidence="3 7" id="KW-0812">Transmembrane</keyword>
<keyword evidence="6 7" id="KW-0472">Membrane</keyword>
<protein>
    <recommendedName>
        <fullName evidence="7">Dolichol-phosphate mannosyltransferase subunit 3</fullName>
    </recommendedName>
</protein>
<feature type="transmembrane region" description="Helical" evidence="7">
    <location>
        <begin position="39"/>
        <end position="57"/>
    </location>
</feature>
<keyword evidence="8" id="KW-0328">Glycosyltransferase</keyword>
<evidence type="ECO:0000256" key="5">
    <source>
        <dbReference type="ARBA" id="ARBA00022989"/>
    </source>
</evidence>
<feature type="transmembrane region" description="Helical" evidence="7">
    <location>
        <begin position="7"/>
        <end position="27"/>
    </location>
</feature>
<keyword evidence="5 7" id="KW-1133">Transmembrane helix</keyword>
<evidence type="ECO:0000256" key="7">
    <source>
        <dbReference type="RuleBase" id="RU365085"/>
    </source>
</evidence>
<evidence type="ECO:0000256" key="2">
    <source>
        <dbReference type="ARBA" id="ARBA00010430"/>
    </source>
</evidence>
<evidence type="ECO:0000256" key="6">
    <source>
        <dbReference type="ARBA" id="ARBA00023136"/>
    </source>
</evidence>